<dbReference type="PANTHER" id="PTHR45982">
    <property type="entry name" value="REGULATOR OF CHROMOSOME CONDENSATION"/>
    <property type="match status" value="1"/>
</dbReference>
<sequence>MLPFGRMLKYGNVAPVPKKIKKVIAGYDNLYVLYGDGSLYGCGINNYQQLNITGTTTQNKWVLITNGVNNAWAGGYNILYFKEDKFIMHGTNVSLGLGNNTIPLGGVDVTSSFPDISDIKMISIGFDSMHYVSADGKIVYGRGMNTNGSVGSGSTYSQSTFTSVLNNGTNQVIDIFGNVNNTVLLTSNGELRACGTSAYGSIGNETGKWTSFGLKLSGTKIMGGNAYSTLAYTNAGMYHTGWQLNGELGNGLDTNVQVYPFQFNSKTIDSKIDKIAKSSSGSYVNMYSTTEGKIYTTGAYGKNGSTTALNLFTNTLTLENYNPDAAALYTCTNFSVVYDGNETIAVSGSPTYVPGDVAANRWTTIPLPK</sequence>
<dbReference type="InterPro" id="IPR009091">
    <property type="entry name" value="RCC1/BLIP-II"/>
</dbReference>
<dbReference type="Gene3D" id="2.130.10.30">
    <property type="entry name" value="Regulator of chromosome condensation 1/beta-lactamase-inhibitor protein II"/>
    <property type="match status" value="1"/>
</dbReference>
<organism evidence="1 2">
    <name type="scientific">Escherichia phage vB_Eco_slurp01</name>
    <dbReference type="NCBI Taxonomy" id="1874688"/>
    <lineage>
        <taxon>Viruses</taxon>
        <taxon>Duplodnaviria</taxon>
        <taxon>Heunggongvirae</taxon>
        <taxon>Uroviricota</taxon>
        <taxon>Caudoviricetes</taxon>
        <taxon>Asteriusvirus</taxon>
        <taxon>Asteriusvirus PBECO4</taxon>
    </lineage>
</organism>
<gene>
    <name evidence="1" type="ORF">PSLUR01_00150</name>
</gene>
<dbReference type="PANTHER" id="PTHR45982:SF1">
    <property type="entry name" value="REGULATOR OF CHROMOSOME CONDENSATION"/>
    <property type="match status" value="1"/>
</dbReference>
<dbReference type="EMBL" id="LT603033">
    <property type="protein sequence ID" value="SCA80127.1"/>
    <property type="molecule type" value="Genomic_DNA"/>
</dbReference>
<name>A0A1C3S6F6_9CAUD</name>
<evidence type="ECO:0008006" key="3">
    <source>
        <dbReference type="Google" id="ProtNLM"/>
    </source>
</evidence>
<evidence type="ECO:0000313" key="2">
    <source>
        <dbReference type="Proteomes" id="UP000279386"/>
    </source>
</evidence>
<dbReference type="SUPFAM" id="SSF50985">
    <property type="entry name" value="RCC1/BLIP-II"/>
    <property type="match status" value="1"/>
</dbReference>
<dbReference type="Proteomes" id="UP000279386">
    <property type="component" value="Segment"/>
</dbReference>
<proteinExistence type="predicted"/>
<reference evidence="1 2" key="1">
    <citation type="submission" date="2016-07" db="EMBL/GenBank/DDBJ databases">
        <authorList>
            <person name="Millard A."/>
        </authorList>
    </citation>
    <scope>NUCLEOTIDE SEQUENCE [LARGE SCALE GENOMIC DNA]</scope>
</reference>
<accession>A0A1C3S6F6</accession>
<protein>
    <recommendedName>
        <fullName evidence="3">Regulator of chromosome condensation (RCC1) repeat protein</fullName>
    </recommendedName>
</protein>
<evidence type="ECO:0000313" key="1">
    <source>
        <dbReference type="EMBL" id="SCA80127.1"/>
    </source>
</evidence>
<dbReference type="InterPro" id="IPR051553">
    <property type="entry name" value="Ran_GTPase-activating"/>
</dbReference>